<organism evidence="1 2">
    <name type="scientific">Alkalibaculum bacchi</name>
    <dbReference type="NCBI Taxonomy" id="645887"/>
    <lineage>
        <taxon>Bacteria</taxon>
        <taxon>Bacillati</taxon>
        <taxon>Bacillota</taxon>
        <taxon>Clostridia</taxon>
        <taxon>Eubacteriales</taxon>
        <taxon>Eubacteriaceae</taxon>
        <taxon>Alkalibaculum</taxon>
    </lineage>
</organism>
<sequence length="91" mass="10856">MRSEKEMLDLIIAVANNDIRIRAVYLEGSRANPNVSKNIFQDNDIVFVVTETRSFRENKDWINSIKDKFKSLLSIFIKFTFFWRLWYSTSL</sequence>
<reference evidence="1 2" key="1">
    <citation type="submission" date="2018-06" db="EMBL/GenBank/DDBJ databases">
        <title>Genomic Encyclopedia of Type Strains, Phase IV (KMG-IV): sequencing the most valuable type-strain genomes for metagenomic binning, comparative biology and taxonomic classification.</title>
        <authorList>
            <person name="Goeker M."/>
        </authorList>
    </citation>
    <scope>NUCLEOTIDE SEQUENCE [LARGE SCALE GENOMIC DNA]</scope>
    <source>
        <strain evidence="1 2">DSM 22112</strain>
    </source>
</reference>
<dbReference type="Proteomes" id="UP000253490">
    <property type="component" value="Unassembled WGS sequence"/>
</dbReference>
<keyword evidence="2" id="KW-1185">Reference proteome</keyword>
<dbReference type="GO" id="GO:0016779">
    <property type="term" value="F:nucleotidyltransferase activity"/>
    <property type="evidence" value="ECO:0007669"/>
    <property type="project" value="UniProtKB-KW"/>
</dbReference>
<dbReference type="InterPro" id="IPR007530">
    <property type="entry name" value="Aminoglycoside_adenylylTfrase"/>
</dbReference>
<gene>
    <name evidence="1" type="ORF">DES36_10511</name>
</gene>
<dbReference type="SUPFAM" id="SSF81301">
    <property type="entry name" value="Nucleotidyltransferase"/>
    <property type="match status" value="1"/>
</dbReference>
<comment type="caution">
    <text evidence="1">The sequence shown here is derived from an EMBL/GenBank/DDBJ whole genome shotgun (WGS) entry which is preliminary data.</text>
</comment>
<dbReference type="Pfam" id="PF04439">
    <property type="entry name" value="Adenyl_transf"/>
    <property type="match status" value="1"/>
</dbReference>
<evidence type="ECO:0000313" key="2">
    <source>
        <dbReference type="Proteomes" id="UP000253490"/>
    </source>
</evidence>
<name>A0A366I9K2_9FIRM</name>
<dbReference type="AlphaFoldDB" id="A0A366I9K2"/>
<keyword evidence="1" id="KW-0808">Transferase</keyword>
<proteinExistence type="predicted"/>
<dbReference type="RefSeq" id="WP_242981698.1">
    <property type="nucleotide sequence ID" value="NZ_QNRX01000005.1"/>
</dbReference>
<protein>
    <submittedName>
        <fullName evidence="1">Streptomycin adenylyltransferase</fullName>
    </submittedName>
</protein>
<evidence type="ECO:0000313" key="1">
    <source>
        <dbReference type="EMBL" id="RBP66632.1"/>
    </source>
</evidence>
<dbReference type="Gene3D" id="3.30.460.10">
    <property type="entry name" value="Beta Polymerase, domain 2"/>
    <property type="match status" value="1"/>
</dbReference>
<keyword evidence="1" id="KW-0548">Nucleotidyltransferase</keyword>
<dbReference type="EMBL" id="QNRX01000005">
    <property type="protein sequence ID" value="RBP66632.1"/>
    <property type="molecule type" value="Genomic_DNA"/>
</dbReference>
<dbReference type="InterPro" id="IPR043519">
    <property type="entry name" value="NT_sf"/>
</dbReference>
<accession>A0A366I9K2</accession>